<gene>
    <name evidence="12" type="primary">TBLA0C04560</name>
    <name evidence="12" type="ORF">TBLA_0C04560</name>
</gene>
<keyword evidence="13" id="KW-1185">Reference proteome</keyword>
<evidence type="ECO:0000313" key="13">
    <source>
        <dbReference type="Proteomes" id="UP000002866"/>
    </source>
</evidence>
<evidence type="ECO:0000256" key="6">
    <source>
        <dbReference type="ARBA" id="ARBA00023136"/>
    </source>
</evidence>
<proteinExistence type="inferred from homology"/>
<dbReference type="InterPro" id="IPR013320">
    <property type="entry name" value="ConA-like_dom_sf"/>
</dbReference>
<sequence length="770" mass="86001">MSSRRQLTNDGFSNPHRYHDNEDEVENIFATPQQPAAQGQTPIQNPFIGSDEEYDSYSGNYQNEDDLSETSLMHNNRNIINGSKPVVQHIYHDNDDEGDSRMSSNVQDYQGYYSRSNLNLLDSDKEYLNTNAIARNNSSYLNLESTKTPNLQGKSALVVDASNNNGVTNNDILSPPEFDRYPLISNSKSSQNLANGYYNGNSSSIFPTSATFGGNSPMLGSTSDISSLNGNNNEHDFSPFGGYPASSFPLLIEENEDDDYLHNPDPEEEAKLDKHRLADDIRSMDRRAAGGCVGLLFLLIAAVCIFVVLPALTFTGVVNRPTNIPSNSTYAHGKQEYLTDYEYPQLAAIRTELVDPDTPKNARSRKARDGSYWGLVFSDEFNAEGRTFYDGDDQYWTAPDIHYDATKDLEWYSPDASITRNGTLQLRMDAYKNHDLYYRSGMVQSWNKLCFTQGAIEISANLANYGRVTGLWPGLWTMGNLARPGFLASTEGVWPYAYDSCDAGITPNQSSPDGISYLPGQRLSVCTCDGEDHPNQGTGRGAPEIDIIEGEADTTLGVGIASQSMQIAPFDIWYIPDYDFVEIYNFTVTTMNTYCGGPFQQAVSAVSTLNTTWYQFGPQAGYYQKYAIELLNDDEEGYCRWFVGDNPTFTIHAKALHPNGNIGWRRISKEPMSIIMNLGISNNWAYIDWQSIYFPVTMSIDYVRIYQPNNSVSITCDPKDYPTYDYIQDHIVAYTNPNLTSWSSTGFEMPKNILTGNCKSSKYSLDSGSS</sequence>
<feature type="compositionally biased region" description="Polar residues" evidence="9">
    <location>
        <begin position="1"/>
        <end position="12"/>
    </location>
</feature>
<keyword evidence="3 10" id="KW-0812">Transmembrane</keyword>
<protein>
    <recommendedName>
        <fullName evidence="11">GH16 domain-containing protein</fullName>
    </recommendedName>
</protein>
<dbReference type="GO" id="GO:0015926">
    <property type="term" value="F:glucosidase activity"/>
    <property type="evidence" value="ECO:0007669"/>
    <property type="project" value="TreeGrafter"/>
</dbReference>
<dbReference type="HOGENOM" id="CLU_010811_4_3_1"/>
<dbReference type="SUPFAM" id="SSF49899">
    <property type="entry name" value="Concanavalin A-like lectins/glucanases"/>
    <property type="match status" value="1"/>
</dbReference>
<dbReference type="Gene3D" id="2.60.120.200">
    <property type="match status" value="1"/>
</dbReference>
<feature type="region of interest" description="Disordered" evidence="9">
    <location>
        <begin position="1"/>
        <end position="41"/>
    </location>
</feature>
<evidence type="ECO:0000256" key="7">
    <source>
        <dbReference type="ARBA" id="ARBA00023180"/>
    </source>
</evidence>
<keyword evidence="4" id="KW-0735">Signal-anchor</keyword>
<evidence type="ECO:0000313" key="12">
    <source>
        <dbReference type="EMBL" id="CCH60253.1"/>
    </source>
</evidence>
<reference evidence="12 13" key="1">
    <citation type="journal article" date="2011" name="Proc. Natl. Acad. Sci. U.S.A.">
        <title>Evolutionary erosion of yeast sex chromosomes by mating-type switching accidents.</title>
        <authorList>
            <person name="Gordon J.L."/>
            <person name="Armisen D."/>
            <person name="Proux-Wera E."/>
            <person name="Oheigeartaigh S.S."/>
            <person name="Byrne K.P."/>
            <person name="Wolfe K.H."/>
        </authorList>
    </citation>
    <scope>NUCLEOTIDE SEQUENCE [LARGE SCALE GENOMIC DNA]</scope>
    <source>
        <strain evidence="13">ATCC 34711 / CBS 6284 / DSM 70876 / NBRC 10599 / NRRL Y-10934 / UCD 77-7</strain>
    </source>
</reference>
<evidence type="ECO:0000256" key="1">
    <source>
        <dbReference type="ARBA" id="ARBA00004606"/>
    </source>
</evidence>
<dbReference type="FunFam" id="2.60.120.200:FF:000140">
    <property type="entry name" value="Beta-glucan synthesis-associated protein"/>
    <property type="match status" value="1"/>
</dbReference>
<dbReference type="GO" id="GO:0006078">
    <property type="term" value="P:(1-&gt;6)-beta-D-glucan biosynthetic process"/>
    <property type="evidence" value="ECO:0007669"/>
    <property type="project" value="TreeGrafter"/>
</dbReference>
<keyword evidence="7" id="KW-0325">Glycoprotein</keyword>
<dbReference type="GeneID" id="14495233"/>
<keyword evidence="6 10" id="KW-0472">Membrane</keyword>
<keyword evidence="8" id="KW-0961">Cell wall biogenesis/degradation</keyword>
<dbReference type="FunCoup" id="I2H1K1">
    <property type="interactions" value="222"/>
</dbReference>
<feature type="compositionally biased region" description="Low complexity" evidence="9">
    <location>
        <begin position="30"/>
        <end position="41"/>
    </location>
</feature>
<evidence type="ECO:0000256" key="4">
    <source>
        <dbReference type="ARBA" id="ARBA00022968"/>
    </source>
</evidence>
<accession>I2H1K1</accession>
<dbReference type="InterPro" id="IPR000757">
    <property type="entry name" value="Beta-glucanase-like"/>
</dbReference>
<dbReference type="PANTHER" id="PTHR31361:SF1">
    <property type="entry name" value="BETA-GLUCAN SYNTHESIS-ASSOCIATED PROTEIN KRE6-RELATED"/>
    <property type="match status" value="1"/>
</dbReference>
<dbReference type="GO" id="GO:0005789">
    <property type="term" value="C:endoplasmic reticulum membrane"/>
    <property type="evidence" value="ECO:0007669"/>
    <property type="project" value="TreeGrafter"/>
</dbReference>
<feature type="domain" description="GH16" evidence="11">
    <location>
        <begin position="351"/>
        <end position="711"/>
    </location>
</feature>
<dbReference type="OrthoDB" id="412647at2759"/>
<dbReference type="InParanoid" id="I2H1K1"/>
<dbReference type="EMBL" id="HE806318">
    <property type="protein sequence ID" value="CCH60253.1"/>
    <property type="molecule type" value="Genomic_DNA"/>
</dbReference>
<evidence type="ECO:0000256" key="5">
    <source>
        <dbReference type="ARBA" id="ARBA00022989"/>
    </source>
</evidence>
<evidence type="ECO:0000259" key="11">
    <source>
        <dbReference type="PROSITE" id="PS51762"/>
    </source>
</evidence>
<evidence type="ECO:0000256" key="2">
    <source>
        <dbReference type="ARBA" id="ARBA00010962"/>
    </source>
</evidence>
<evidence type="ECO:0000256" key="9">
    <source>
        <dbReference type="SAM" id="MobiDB-lite"/>
    </source>
</evidence>
<dbReference type="GO" id="GO:0031505">
    <property type="term" value="P:fungal-type cell wall organization"/>
    <property type="evidence" value="ECO:0007669"/>
    <property type="project" value="TreeGrafter"/>
</dbReference>
<dbReference type="RefSeq" id="XP_004179772.1">
    <property type="nucleotide sequence ID" value="XM_004179724.1"/>
</dbReference>
<dbReference type="PROSITE" id="PS51762">
    <property type="entry name" value="GH16_2"/>
    <property type="match status" value="1"/>
</dbReference>
<feature type="transmembrane region" description="Helical" evidence="10">
    <location>
        <begin position="292"/>
        <end position="318"/>
    </location>
</feature>
<dbReference type="Proteomes" id="UP000002866">
    <property type="component" value="Chromosome 3"/>
</dbReference>
<dbReference type="GO" id="GO:0005886">
    <property type="term" value="C:plasma membrane"/>
    <property type="evidence" value="ECO:0007669"/>
    <property type="project" value="TreeGrafter"/>
</dbReference>
<dbReference type="PANTHER" id="PTHR31361">
    <property type="entry name" value="BETA-GLUCAN SYNTHESIS-ASSOCIATED PROTEIN KRE6-RELATED"/>
    <property type="match status" value="1"/>
</dbReference>
<comment type="subcellular location">
    <subcellularLocation>
        <location evidence="1">Membrane</location>
        <topology evidence="1">Single-pass type II membrane protein</topology>
    </subcellularLocation>
</comment>
<dbReference type="Pfam" id="PF03935">
    <property type="entry name" value="SKN1_KRE6_Sbg1"/>
    <property type="match status" value="1"/>
</dbReference>
<name>I2H1K1_HENB6</name>
<organism evidence="12 13">
    <name type="scientific">Henningerozyma blattae (strain ATCC 34711 / CBS 6284 / DSM 70876 / NBRC 10599 / NRRL Y-10934 / UCD 77-7)</name>
    <name type="common">Yeast</name>
    <name type="synonym">Tetrapisispora blattae</name>
    <dbReference type="NCBI Taxonomy" id="1071380"/>
    <lineage>
        <taxon>Eukaryota</taxon>
        <taxon>Fungi</taxon>
        <taxon>Dikarya</taxon>
        <taxon>Ascomycota</taxon>
        <taxon>Saccharomycotina</taxon>
        <taxon>Saccharomycetes</taxon>
        <taxon>Saccharomycetales</taxon>
        <taxon>Saccharomycetaceae</taxon>
        <taxon>Henningerozyma</taxon>
    </lineage>
</organism>
<feature type="region of interest" description="Disordered" evidence="9">
    <location>
        <begin position="46"/>
        <end position="65"/>
    </location>
</feature>
<keyword evidence="5 10" id="KW-1133">Transmembrane helix</keyword>
<dbReference type="CDD" id="cd02180">
    <property type="entry name" value="GH16_fungal_KRE6_glucanase"/>
    <property type="match status" value="1"/>
</dbReference>
<evidence type="ECO:0000256" key="3">
    <source>
        <dbReference type="ARBA" id="ARBA00022692"/>
    </source>
</evidence>
<dbReference type="OMA" id="PYNYQYE"/>
<evidence type="ECO:0000256" key="8">
    <source>
        <dbReference type="ARBA" id="ARBA00023316"/>
    </source>
</evidence>
<dbReference type="AlphaFoldDB" id="I2H1K1"/>
<dbReference type="KEGG" id="tbl:TBLA_0C04560"/>
<evidence type="ECO:0000256" key="10">
    <source>
        <dbReference type="SAM" id="Phobius"/>
    </source>
</evidence>
<dbReference type="InterPro" id="IPR005629">
    <property type="entry name" value="Skn1/Kre6/Sbg1"/>
</dbReference>
<dbReference type="STRING" id="1071380.I2H1K1"/>
<comment type="similarity">
    <text evidence="2">Belongs to the SKN1/KRE6 family.</text>
</comment>
<dbReference type="eggNOG" id="ENOG502QR13">
    <property type="taxonomic scope" value="Eukaryota"/>
</dbReference>